<gene>
    <name evidence="1" type="ORF">A2531_06390</name>
</gene>
<dbReference type="Gene3D" id="3.90.550.10">
    <property type="entry name" value="Spore Coat Polysaccharide Biosynthesis Protein SpsA, Chain A"/>
    <property type="match status" value="1"/>
</dbReference>
<name>A0A1F5TRQ2_9BACT</name>
<dbReference type="Proteomes" id="UP000177579">
    <property type="component" value="Unassembled WGS sequence"/>
</dbReference>
<protein>
    <submittedName>
        <fullName evidence="1">Uncharacterized protein</fullName>
    </submittedName>
</protein>
<dbReference type="EMBL" id="MFGO01000007">
    <property type="protein sequence ID" value="OGF41656.1"/>
    <property type="molecule type" value="Genomic_DNA"/>
</dbReference>
<dbReference type="SUPFAM" id="SSF53448">
    <property type="entry name" value="Nucleotide-diphospho-sugar transferases"/>
    <property type="match status" value="1"/>
</dbReference>
<comment type="caution">
    <text evidence="1">The sequence shown here is derived from an EMBL/GenBank/DDBJ whole genome shotgun (WGS) entry which is preliminary data.</text>
</comment>
<sequence length="301" mass="35221">MNIAPIALFVYNRPKHTKQTVAALQNNKLSQDSNLFIFSDGPRKKEDEKKVKEVRNYIKSITGFKNIIIDEKEKNQGLADSIVNGVTKIINKYDKIIVLEDDIVTFPYFLEYMNDALEIYKNELRVMHIAGYFFPVKNNLPETFFFNQASCWGWATWKHAWKYFNNNAETLYQKIKEKKLIKKFNIDGSKPNLEQQLIDNINKNNKTWAIKWYANILLSNGLCLHPNKSLIRNIGFDGSGENCKNSNNIINNFYNKKIIVKKTELKENLNARKIAKNFYNKSSLKFSEKIKVYIKKILKNL</sequence>
<organism evidence="1 2">
    <name type="scientific">Candidatus Falkowbacteria bacterium RIFOXYD2_FULL_34_120</name>
    <dbReference type="NCBI Taxonomy" id="1798007"/>
    <lineage>
        <taxon>Bacteria</taxon>
        <taxon>Candidatus Falkowiibacteriota</taxon>
    </lineage>
</organism>
<accession>A0A1F5TRQ2</accession>
<dbReference type="InterPro" id="IPR029044">
    <property type="entry name" value="Nucleotide-diphossugar_trans"/>
</dbReference>
<dbReference type="AlphaFoldDB" id="A0A1F5TRQ2"/>
<proteinExistence type="predicted"/>
<reference evidence="1 2" key="1">
    <citation type="journal article" date="2016" name="Nat. Commun.">
        <title>Thousands of microbial genomes shed light on interconnected biogeochemical processes in an aquifer system.</title>
        <authorList>
            <person name="Anantharaman K."/>
            <person name="Brown C.T."/>
            <person name="Hug L.A."/>
            <person name="Sharon I."/>
            <person name="Castelle C.J."/>
            <person name="Probst A.J."/>
            <person name="Thomas B.C."/>
            <person name="Singh A."/>
            <person name="Wilkins M.J."/>
            <person name="Karaoz U."/>
            <person name="Brodie E.L."/>
            <person name="Williams K.H."/>
            <person name="Hubbard S.S."/>
            <person name="Banfield J.F."/>
        </authorList>
    </citation>
    <scope>NUCLEOTIDE SEQUENCE [LARGE SCALE GENOMIC DNA]</scope>
</reference>
<evidence type="ECO:0000313" key="2">
    <source>
        <dbReference type="Proteomes" id="UP000177579"/>
    </source>
</evidence>
<evidence type="ECO:0000313" key="1">
    <source>
        <dbReference type="EMBL" id="OGF41656.1"/>
    </source>
</evidence>